<reference evidence="7 8" key="1">
    <citation type="journal article" date="1998" name="Science">
        <title>Genome sequence of the nematode C. elegans: a platform for investigating biology.</title>
        <authorList>
            <consortium name="The C. elegans sequencing consortium"/>
            <person name="Sulson J.E."/>
            <person name="Waterston R."/>
        </authorList>
    </citation>
    <scope>NUCLEOTIDE SEQUENCE [LARGE SCALE GENOMIC DNA]</scope>
    <source>
        <strain evidence="7 8">Bristol N2</strain>
    </source>
</reference>
<sequence>MDPEYQFLQVYWLAFFITCSLLYFTMYILIFNFTTKDLRTMKYFLYPSNTAMMISIGMGFATQAKKINNKESIALLCDGICKYAGPTFCYHCYNLWKSFGIVVCLINLHMLYYRAMSLKYMDTKKALLRTKLFSLHYLFPLLFQTQTFIPRQNHAQVHKETMQRHPQDNYAPYLDFGGFSEAQKAYLDVSTVFLVLGSVYCPFAGLYCKYQALSMLKPHLSPNTSSATRAMLRTLIKGLNYQILLPLLSYIPNTSLVILNAVLEKQVPISQYTIVFGSMSCVLEPFVQIYFITPYRRAIGRLCNCCFRRVLAPNNEPPNVDSTL</sequence>
<dbReference type="PaxDb" id="6239-F09C6.7"/>
<feature type="transmembrane region" description="Helical" evidence="6">
    <location>
        <begin position="269"/>
        <end position="292"/>
    </location>
</feature>
<dbReference type="eggNOG" id="ENOG502TG09">
    <property type="taxonomic scope" value="Eukaryota"/>
</dbReference>
<dbReference type="PIR" id="T20644">
    <property type="entry name" value="T20644"/>
</dbReference>
<dbReference type="PhylomeDB" id="O45326"/>
<evidence type="ECO:0000313" key="9">
    <source>
        <dbReference type="WormBase" id="F09C6.7"/>
    </source>
</evidence>
<dbReference type="InterPro" id="IPR050920">
    <property type="entry name" value="Nematode_rcpt-like_delta"/>
</dbReference>
<feature type="transmembrane region" description="Helical" evidence="6">
    <location>
        <begin position="95"/>
        <end position="114"/>
    </location>
</feature>
<dbReference type="PANTHER" id="PTHR22945:SF83">
    <property type="entry name" value="SERPENTINE RECEPTOR, CLASS D (DELTA)-RELATED"/>
    <property type="match status" value="1"/>
</dbReference>
<feature type="transmembrane region" description="Helical" evidence="6">
    <location>
        <begin position="185"/>
        <end position="208"/>
    </location>
</feature>
<dbReference type="GO" id="GO:0016020">
    <property type="term" value="C:membrane"/>
    <property type="evidence" value="ECO:0007669"/>
    <property type="project" value="UniProtKB-SubCell"/>
</dbReference>
<evidence type="ECO:0000256" key="1">
    <source>
        <dbReference type="ARBA" id="ARBA00004141"/>
    </source>
</evidence>
<keyword evidence="7" id="KW-0675">Receptor</keyword>
<dbReference type="CTD" id="184234"/>
<dbReference type="KEGG" id="cel:CELE_F09C6.7"/>
<comment type="similarity">
    <text evidence="2">Belongs to the nematode receptor-like protein srd family.</text>
</comment>
<proteinExistence type="inferred from homology"/>
<keyword evidence="4 6" id="KW-1133">Transmembrane helix</keyword>
<name>O45326_CAEEL</name>
<dbReference type="WormBase" id="F09C6.7">
    <property type="protein sequence ID" value="CE34535"/>
    <property type="gene ID" value="WBGene00005145"/>
    <property type="gene designation" value="srd-68"/>
</dbReference>
<dbReference type="SMR" id="O45326"/>
<dbReference type="Proteomes" id="UP000001940">
    <property type="component" value="Chromosome V"/>
</dbReference>
<feature type="transmembrane region" description="Helical" evidence="6">
    <location>
        <begin position="239"/>
        <end position="263"/>
    </location>
</feature>
<comment type="subcellular location">
    <subcellularLocation>
        <location evidence="1">Membrane</location>
        <topology evidence="1">Multi-pass membrane protein</topology>
    </subcellularLocation>
</comment>
<dbReference type="PANTHER" id="PTHR22945">
    <property type="entry name" value="SERPENTINE RECEPTOR, CLASS D DELTA"/>
    <property type="match status" value="1"/>
</dbReference>
<protein>
    <submittedName>
        <fullName evidence="7">Serpentine Receptor, class D (Delta)</fullName>
    </submittedName>
</protein>
<evidence type="ECO:0000313" key="8">
    <source>
        <dbReference type="Proteomes" id="UP000001940"/>
    </source>
</evidence>
<dbReference type="EMBL" id="BX284605">
    <property type="protein sequence ID" value="CAB04066.2"/>
    <property type="molecule type" value="Genomic_DNA"/>
</dbReference>
<dbReference type="AGR" id="WB:WBGene00005145"/>
<evidence type="ECO:0000256" key="5">
    <source>
        <dbReference type="ARBA" id="ARBA00023136"/>
    </source>
</evidence>
<evidence type="ECO:0000313" key="7">
    <source>
        <dbReference type="EMBL" id="CAB04066.2"/>
    </source>
</evidence>
<keyword evidence="3 6" id="KW-0812">Transmembrane</keyword>
<evidence type="ECO:0000256" key="6">
    <source>
        <dbReference type="SAM" id="Phobius"/>
    </source>
</evidence>
<evidence type="ECO:0000256" key="3">
    <source>
        <dbReference type="ARBA" id="ARBA00022692"/>
    </source>
</evidence>
<accession>O45326</accession>
<organism evidence="7 8">
    <name type="scientific">Caenorhabditis elegans</name>
    <dbReference type="NCBI Taxonomy" id="6239"/>
    <lineage>
        <taxon>Eukaryota</taxon>
        <taxon>Metazoa</taxon>
        <taxon>Ecdysozoa</taxon>
        <taxon>Nematoda</taxon>
        <taxon>Chromadorea</taxon>
        <taxon>Rhabditida</taxon>
        <taxon>Rhabditina</taxon>
        <taxon>Rhabditomorpha</taxon>
        <taxon>Rhabditoidea</taxon>
        <taxon>Rhabditidae</taxon>
        <taxon>Peloderinae</taxon>
        <taxon>Caenorhabditis</taxon>
    </lineage>
</organism>
<dbReference type="InterPro" id="IPR019421">
    <property type="entry name" value="7TM_GPCR_serpentine_rcpt_Srd"/>
</dbReference>
<dbReference type="HOGENOM" id="CLU_057924_0_0_1"/>
<dbReference type="RefSeq" id="NP_507271.2">
    <property type="nucleotide sequence ID" value="NM_074870.2"/>
</dbReference>
<dbReference type="AlphaFoldDB" id="O45326"/>
<keyword evidence="8" id="KW-1185">Reference proteome</keyword>
<dbReference type="UCSC" id="F09C6.7">
    <property type="organism name" value="c. elegans"/>
</dbReference>
<evidence type="ECO:0000256" key="2">
    <source>
        <dbReference type="ARBA" id="ARBA00009166"/>
    </source>
</evidence>
<feature type="transmembrane region" description="Helical" evidence="6">
    <location>
        <begin position="126"/>
        <end position="143"/>
    </location>
</feature>
<dbReference type="GeneID" id="184234"/>
<dbReference type="InParanoid" id="O45326"/>
<feature type="transmembrane region" description="Helical" evidence="6">
    <location>
        <begin position="12"/>
        <end position="31"/>
    </location>
</feature>
<feature type="transmembrane region" description="Helical" evidence="6">
    <location>
        <begin position="43"/>
        <end position="61"/>
    </location>
</feature>
<dbReference type="Pfam" id="PF10317">
    <property type="entry name" value="7TM_GPCR_Srd"/>
    <property type="match status" value="1"/>
</dbReference>
<evidence type="ECO:0000256" key="4">
    <source>
        <dbReference type="ARBA" id="ARBA00022989"/>
    </source>
</evidence>
<gene>
    <name evidence="7 9" type="primary">srd-68</name>
    <name evidence="7" type="ORF">CELE_F09C6.7</name>
    <name evidence="9" type="ORF">F09C6.7</name>
</gene>
<keyword evidence="5 6" id="KW-0472">Membrane</keyword>